<accession>A0A1R3WV06</accession>
<protein>
    <submittedName>
        <fullName evidence="1">Uncharacterized protein</fullName>
    </submittedName>
</protein>
<keyword evidence="2" id="KW-1185">Reference proteome</keyword>
<evidence type="ECO:0000313" key="1">
    <source>
        <dbReference type="EMBL" id="SIT81854.1"/>
    </source>
</evidence>
<dbReference type="EMBL" id="FTPS01000001">
    <property type="protein sequence ID" value="SIT81854.1"/>
    <property type="molecule type" value="Genomic_DNA"/>
</dbReference>
<sequence length="122" mass="12711">MKPGHRRTARALEFALTLGDADAWSDFAGLAAHHLTEAERAGLAFAALARLAPEQAERVACLALGAAGAPLPAFLAVMDEARLWASLASRAERKAYTLAAFEALGGSDRAAFLQHVSGRAAA</sequence>
<evidence type="ECO:0000313" key="2">
    <source>
        <dbReference type="Proteomes" id="UP000192455"/>
    </source>
</evidence>
<name>A0A1R3WV06_9RHOB</name>
<dbReference type="Proteomes" id="UP000192455">
    <property type="component" value="Unassembled WGS sequence"/>
</dbReference>
<dbReference type="AlphaFoldDB" id="A0A1R3WV06"/>
<reference evidence="1 2" key="1">
    <citation type="submission" date="2017-01" db="EMBL/GenBank/DDBJ databases">
        <authorList>
            <person name="Mah S.A."/>
            <person name="Swanson W.J."/>
            <person name="Moy G.W."/>
            <person name="Vacquier V.D."/>
        </authorList>
    </citation>
    <scope>NUCLEOTIDE SEQUENCE [LARGE SCALE GENOMIC DNA]</scope>
    <source>
        <strain evidence="1 2">DSM 21219</strain>
    </source>
</reference>
<proteinExistence type="predicted"/>
<gene>
    <name evidence="1" type="ORF">SAMN05421849_1565</name>
</gene>
<dbReference type="STRING" id="515897.SAMN05421849_1565"/>
<organism evidence="1 2">
    <name type="scientific">Pontibaca methylaminivorans</name>
    <dbReference type="NCBI Taxonomy" id="515897"/>
    <lineage>
        <taxon>Bacteria</taxon>
        <taxon>Pseudomonadati</taxon>
        <taxon>Pseudomonadota</taxon>
        <taxon>Alphaproteobacteria</taxon>
        <taxon>Rhodobacterales</taxon>
        <taxon>Roseobacteraceae</taxon>
        <taxon>Pontibaca</taxon>
    </lineage>
</organism>